<dbReference type="PANTHER" id="PTHR13943">
    <property type="entry name" value="HRAS-LIKE SUPPRESSOR - RELATED"/>
    <property type="match status" value="1"/>
</dbReference>
<dbReference type="GO" id="GO:0070292">
    <property type="term" value="P:N-acylphosphatidylethanolamine metabolic process"/>
    <property type="evidence" value="ECO:0007669"/>
    <property type="project" value="TreeGrafter"/>
</dbReference>
<sequence length="158" mass="17866">MQPGDHLVVSRWGYDHHGLYAGNNQVIHYTGPLSSEGPVTGRIIVSSLEIFASNGDCYLRDYSHRYYSPCESLARAHQRLGERAYNLQFNNCEHFVTWCIQGVHHSEQVDQAWSTVLLAITLAQTPPPPIRTSAPTLSTLITPLTSKLPTWLLPWRLR</sequence>
<keyword evidence="1" id="KW-0808">Transferase</keyword>
<feature type="domain" description="LRAT" evidence="4">
    <location>
        <begin position="6"/>
        <end position="108"/>
    </location>
</feature>
<dbReference type="Pfam" id="PF04970">
    <property type="entry name" value="LRAT"/>
    <property type="match status" value="1"/>
</dbReference>
<protein>
    <submittedName>
        <fullName evidence="5">Lecithin retinol acyltransferase family protein</fullName>
    </submittedName>
</protein>
<evidence type="ECO:0000256" key="1">
    <source>
        <dbReference type="ARBA" id="ARBA00022679"/>
    </source>
</evidence>
<gene>
    <name evidence="5" type="ORF">RZP41_28600</name>
</gene>
<proteinExistence type="predicted"/>
<evidence type="ECO:0000259" key="4">
    <source>
        <dbReference type="PROSITE" id="PS51934"/>
    </source>
</evidence>
<dbReference type="RefSeq" id="WP_193758847.1">
    <property type="nucleotide sequence ID" value="NZ_JAWHZD010000045.1"/>
</dbReference>
<dbReference type="GO" id="GO:0004623">
    <property type="term" value="F:phospholipase A2 activity"/>
    <property type="evidence" value="ECO:0007669"/>
    <property type="project" value="TreeGrafter"/>
</dbReference>
<dbReference type="GO" id="GO:0005737">
    <property type="term" value="C:cytoplasm"/>
    <property type="evidence" value="ECO:0007669"/>
    <property type="project" value="TreeGrafter"/>
</dbReference>
<comment type="caution">
    <text evidence="5">The sequence shown here is derived from an EMBL/GenBank/DDBJ whole genome shotgun (WGS) entry which is preliminary data.</text>
</comment>
<evidence type="ECO:0000256" key="2">
    <source>
        <dbReference type="ARBA" id="ARBA00022801"/>
    </source>
</evidence>
<evidence type="ECO:0000313" key="6">
    <source>
        <dbReference type="Proteomes" id="UP001284547"/>
    </source>
</evidence>
<dbReference type="PROSITE" id="PS51934">
    <property type="entry name" value="LRAT"/>
    <property type="match status" value="1"/>
</dbReference>
<accession>A0AAW8Y073</accession>
<evidence type="ECO:0000313" key="5">
    <source>
        <dbReference type="EMBL" id="MDV0845166.1"/>
    </source>
</evidence>
<dbReference type="PANTHER" id="PTHR13943:SF77">
    <property type="entry name" value="LRAT DOMAIN-CONTAINING PROTEIN"/>
    <property type="match status" value="1"/>
</dbReference>
<name>A0AAW8Y073_9ENTR</name>
<keyword evidence="5" id="KW-0012">Acyltransferase</keyword>
<dbReference type="GO" id="GO:0008970">
    <property type="term" value="F:phospholipase A1 activity"/>
    <property type="evidence" value="ECO:0007669"/>
    <property type="project" value="TreeGrafter"/>
</dbReference>
<dbReference type="EMBL" id="JAWHZD010000045">
    <property type="protein sequence ID" value="MDV0845166.1"/>
    <property type="molecule type" value="Genomic_DNA"/>
</dbReference>
<dbReference type="Gene3D" id="3.90.1720.10">
    <property type="entry name" value="endopeptidase domain like (from Nostoc punctiforme)"/>
    <property type="match status" value="1"/>
</dbReference>
<dbReference type="InterPro" id="IPR007053">
    <property type="entry name" value="LRAT_dom"/>
</dbReference>
<keyword evidence="2" id="KW-0378">Hydrolase</keyword>
<dbReference type="InterPro" id="IPR051496">
    <property type="entry name" value="H-rev107_PLA/AT"/>
</dbReference>
<reference evidence="5" key="1">
    <citation type="submission" date="2023-10" db="EMBL/GenBank/DDBJ databases">
        <title>Surveillance and assessment of the effects of hospital wastewater treatment on clearance of pathogenic bacterial and antimicrobial resistance genes.</title>
        <authorList>
            <person name="Wu Y."/>
        </authorList>
    </citation>
    <scope>NUCLEOTIDE SEQUENCE</scope>
    <source>
        <strain evidence="5">23-M-SRM-33-1</strain>
    </source>
</reference>
<evidence type="ECO:0000256" key="3">
    <source>
        <dbReference type="ARBA" id="ARBA00023098"/>
    </source>
</evidence>
<organism evidence="5 6">
    <name type="scientific">Klebsiella quasipneumoniae subsp. quasipneumoniae</name>
    <dbReference type="NCBI Taxonomy" id="1667327"/>
    <lineage>
        <taxon>Bacteria</taxon>
        <taxon>Pseudomonadati</taxon>
        <taxon>Pseudomonadota</taxon>
        <taxon>Gammaproteobacteria</taxon>
        <taxon>Enterobacterales</taxon>
        <taxon>Enterobacteriaceae</taxon>
        <taxon>Klebsiella/Raoultella group</taxon>
        <taxon>Klebsiella</taxon>
        <taxon>Klebsiella pneumoniae complex</taxon>
    </lineage>
</organism>
<dbReference type="GO" id="GO:0016410">
    <property type="term" value="F:N-acyltransferase activity"/>
    <property type="evidence" value="ECO:0007669"/>
    <property type="project" value="TreeGrafter"/>
</dbReference>
<dbReference type="Proteomes" id="UP001284547">
    <property type="component" value="Unassembled WGS sequence"/>
</dbReference>
<dbReference type="AlphaFoldDB" id="A0AAW8Y073"/>
<keyword evidence="3" id="KW-0443">Lipid metabolism</keyword>